<dbReference type="Gene3D" id="3.40.50.1820">
    <property type="entry name" value="alpha/beta hydrolase"/>
    <property type="match status" value="1"/>
</dbReference>
<dbReference type="InterPro" id="IPR029058">
    <property type="entry name" value="AB_hydrolase_fold"/>
</dbReference>
<proteinExistence type="predicted"/>
<gene>
    <name evidence="2" type="ORF">FVP33_02870</name>
</gene>
<dbReference type="Pfam" id="PF00756">
    <property type="entry name" value="Esterase"/>
    <property type="match status" value="1"/>
</dbReference>
<dbReference type="PANTHER" id="PTHR48098:SF1">
    <property type="entry name" value="DIACYLGLYCEROL ACYLTRANSFERASE_MYCOLYLTRANSFERASE AG85A"/>
    <property type="match status" value="1"/>
</dbReference>
<dbReference type="InterPro" id="IPR000801">
    <property type="entry name" value="Esterase-like"/>
</dbReference>
<feature type="transmembrane region" description="Helical" evidence="1">
    <location>
        <begin position="12"/>
        <end position="31"/>
    </location>
</feature>
<reference evidence="2 3" key="1">
    <citation type="submission" date="2019-08" db="EMBL/GenBank/DDBJ databases">
        <title>Bacterial whole genome sequence for Glaciihabitans sp. CHu50b-6-2.</title>
        <authorList>
            <person name="Jin L."/>
        </authorList>
    </citation>
    <scope>NUCLEOTIDE SEQUENCE [LARGE SCALE GENOMIC DNA]</scope>
    <source>
        <strain evidence="2 3">CHu50b-6-2</strain>
    </source>
</reference>
<evidence type="ECO:0000313" key="3">
    <source>
        <dbReference type="Proteomes" id="UP000321379"/>
    </source>
</evidence>
<accession>A0A5C8UTF9</accession>
<name>A0A5C8UTF9_9MICO</name>
<feature type="transmembrane region" description="Helical" evidence="1">
    <location>
        <begin position="115"/>
        <end position="138"/>
    </location>
</feature>
<sequence length="446" mass="46517">MSSILALNIVDGTVIIICSALSVAVLGYLLVRRPSRRQNAHRAVRHPSRRWVVTVLAGAGAGAVLAVVTLILCEVVFNVFGLPLDPDTRAWVIGAFAAVGVAVVNLWNSRWWRKAIAAVAILLFAATATLGINAGYGLNLTLGSLLNLNTGQALAVPRPANTPTSSPSTPPQPLWQTWKPPAGMPASGQLGTVKIPNTASGFAARPAYLYLPPAALVPNPPALPVLVMMMGQPGGPESSALFVPTLNAMAAANKGLGPIVLTIDQIGSPTKNPLCIDSPAGRVHTYVMTDVVNFIRTNLHVATERRYWAVGGYSNGGECALSFGAKHPDVFGSILDISGEIGPSLGSPSATLRLGFGGNKAAYDAEQPLTIMMATHYTDMLAIFTSGSKDTVYTPQGAAAEAAAKAAGMTTARFIGPGVGHRADAILFGLPKGLPLLYPRWDLQAP</sequence>
<comment type="caution">
    <text evidence="2">The sequence shown here is derived from an EMBL/GenBank/DDBJ whole genome shotgun (WGS) entry which is preliminary data.</text>
</comment>
<protein>
    <submittedName>
        <fullName evidence="2">Esterase</fullName>
    </submittedName>
</protein>
<dbReference type="EMBL" id="VRMG01000004">
    <property type="protein sequence ID" value="TXN31884.1"/>
    <property type="molecule type" value="Genomic_DNA"/>
</dbReference>
<evidence type="ECO:0000256" key="1">
    <source>
        <dbReference type="SAM" id="Phobius"/>
    </source>
</evidence>
<keyword evidence="3" id="KW-1185">Reference proteome</keyword>
<dbReference type="PANTHER" id="PTHR48098">
    <property type="entry name" value="ENTEROCHELIN ESTERASE-RELATED"/>
    <property type="match status" value="1"/>
</dbReference>
<dbReference type="RefSeq" id="WP_147782133.1">
    <property type="nucleotide sequence ID" value="NZ_VRMG01000004.1"/>
</dbReference>
<keyword evidence="1" id="KW-0472">Membrane</keyword>
<dbReference type="InterPro" id="IPR050583">
    <property type="entry name" value="Mycobacterial_A85_antigen"/>
</dbReference>
<dbReference type="GO" id="GO:0016747">
    <property type="term" value="F:acyltransferase activity, transferring groups other than amino-acyl groups"/>
    <property type="evidence" value="ECO:0007669"/>
    <property type="project" value="TreeGrafter"/>
</dbReference>
<dbReference type="AlphaFoldDB" id="A0A5C8UTF9"/>
<organism evidence="2 3">
    <name type="scientific">Lacisediminihabitans profunda</name>
    <dbReference type="NCBI Taxonomy" id="2594790"/>
    <lineage>
        <taxon>Bacteria</taxon>
        <taxon>Bacillati</taxon>
        <taxon>Actinomycetota</taxon>
        <taxon>Actinomycetes</taxon>
        <taxon>Micrococcales</taxon>
        <taxon>Microbacteriaceae</taxon>
        <taxon>Lacisediminihabitans</taxon>
    </lineage>
</organism>
<feature type="transmembrane region" description="Helical" evidence="1">
    <location>
        <begin position="51"/>
        <end position="77"/>
    </location>
</feature>
<feature type="transmembrane region" description="Helical" evidence="1">
    <location>
        <begin position="89"/>
        <end position="108"/>
    </location>
</feature>
<dbReference type="Proteomes" id="UP000321379">
    <property type="component" value="Unassembled WGS sequence"/>
</dbReference>
<keyword evidence="1" id="KW-1133">Transmembrane helix</keyword>
<dbReference type="SUPFAM" id="SSF53474">
    <property type="entry name" value="alpha/beta-Hydrolases"/>
    <property type="match status" value="1"/>
</dbReference>
<keyword evidence="1" id="KW-0812">Transmembrane</keyword>
<evidence type="ECO:0000313" key="2">
    <source>
        <dbReference type="EMBL" id="TXN31884.1"/>
    </source>
</evidence>